<feature type="compositionally biased region" description="Basic and acidic residues" evidence="1">
    <location>
        <begin position="7"/>
        <end position="22"/>
    </location>
</feature>
<feature type="region of interest" description="Disordered" evidence="1">
    <location>
        <begin position="1"/>
        <end position="39"/>
    </location>
</feature>
<evidence type="ECO:0000313" key="2">
    <source>
        <dbReference type="EMBL" id="AAF10327.1"/>
    </source>
</evidence>
<name>Q9RWC8_DEIRA</name>
<dbReference type="InParanoid" id="Q9RWC8"/>
<reference evidence="2 3" key="1">
    <citation type="journal article" date="1999" name="Science">
        <title>Genome sequence of the radioresistant bacterium Deinococcus radiodurans R1.</title>
        <authorList>
            <person name="White O."/>
            <person name="Eisen J.A."/>
            <person name="Heidelberg J.F."/>
            <person name="Hickey E.K."/>
            <person name="Peterson J.D."/>
            <person name="Dodson R.J."/>
            <person name="Haft D.H."/>
            <person name="Gwinn M.L."/>
            <person name="Nelson W.C."/>
            <person name="Richardson D.L."/>
            <person name="Moffat K.S."/>
            <person name="Qin H."/>
            <person name="Jiang L."/>
            <person name="Pamphile W."/>
            <person name="Crosby M."/>
            <person name="Shen M."/>
            <person name="Vamathevan J.J."/>
            <person name="Lam P."/>
            <person name="McDonald L."/>
            <person name="Utterback T."/>
            <person name="Zalewski C."/>
            <person name="Makarova K.S."/>
            <person name="Aravind L."/>
            <person name="Daly M.J."/>
            <person name="Minton K.W."/>
            <person name="Fleischmann R.D."/>
            <person name="Ketchum K.A."/>
            <person name="Nelson K.E."/>
            <person name="Salzberg S."/>
            <person name="Smith H.O."/>
            <person name="Venter J.C."/>
            <person name="Fraser C.M."/>
        </authorList>
    </citation>
    <scope>NUCLEOTIDE SEQUENCE [LARGE SCALE GENOMIC DNA]</scope>
    <source>
        <strain evidence="3">ATCC 13939 / DSM 20539 / JCM 16871 / LMG 4051 / NBRC 15346 / NCIMB 9279 / R1 / VKM B-1422</strain>
    </source>
</reference>
<proteinExistence type="predicted"/>
<dbReference type="KEGG" id="dra:DR_0741"/>
<dbReference type="HOGENOM" id="CLU_1822215_0_0_0"/>
<dbReference type="PIR" id="F75480">
    <property type="entry name" value="F75480"/>
</dbReference>
<gene>
    <name evidence="2" type="ordered locus">DR_0741</name>
</gene>
<dbReference type="PaxDb" id="243230-DR_0741"/>
<organism evidence="2 3">
    <name type="scientific">Deinococcus radiodurans (strain ATCC 13939 / DSM 20539 / JCM 16871 / CCUG 27074 / LMG 4051 / NBRC 15346 / NCIMB 9279 / VKM B-1422 / R1)</name>
    <dbReference type="NCBI Taxonomy" id="243230"/>
    <lineage>
        <taxon>Bacteria</taxon>
        <taxon>Thermotogati</taxon>
        <taxon>Deinococcota</taxon>
        <taxon>Deinococci</taxon>
        <taxon>Deinococcales</taxon>
        <taxon>Deinococcaceae</taxon>
        <taxon>Deinococcus</taxon>
    </lineage>
</organism>
<dbReference type="EMBL" id="AE000513">
    <property type="protein sequence ID" value="AAF10327.1"/>
    <property type="molecule type" value="Genomic_DNA"/>
</dbReference>
<keyword evidence="3" id="KW-1185">Reference proteome</keyword>
<dbReference type="AlphaFoldDB" id="Q9RWC8"/>
<accession>Q9RWC8</accession>
<dbReference type="EnsemblBacteria" id="AAF10327">
    <property type="protein sequence ID" value="AAF10327"/>
    <property type="gene ID" value="DR_0741"/>
</dbReference>
<evidence type="ECO:0000256" key="1">
    <source>
        <dbReference type="SAM" id="MobiDB-lite"/>
    </source>
</evidence>
<dbReference type="OrthoDB" id="1522627at2"/>
<sequence>MSSNEGAEGRTGRPPAHERRSLTPEVTFHAPPTLPPHSAAMNTLRPLLLAATLLTSTAGAGAIGTSHQPHDPAVRSLIHQAIAQEKVCQSAHSSKSTQSMCDKRDATLRRIRAKGWCWGSTNPNEANAGLYWLPCSRNKVH</sequence>
<evidence type="ECO:0000313" key="3">
    <source>
        <dbReference type="Proteomes" id="UP000002524"/>
    </source>
</evidence>
<dbReference type="Proteomes" id="UP000002524">
    <property type="component" value="Chromosome 1"/>
</dbReference>
<dbReference type="PATRIC" id="fig|243230.17.peg.920"/>
<protein>
    <submittedName>
        <fullName evidence="2">Uncharacterized protein</fullName>
    </submittedName>
</protein>